<dbReference type="Gene3D" id="3.40.640.10">
    <property type="entry name" value="Type I PLP-dependent aspartate aminotransferase-like (Major domain)"/>
    <property type="match status" value="1"/>
</dbReference>
<dbReference type="AlphaFoldDB" id="A0A8C4QS31"/>
<evidence type="ECO:0000256" key="9">
    <source>
        <dbReference type="ARBA" id="ARBA00023299"/>
    </source>
</evidence>
<dbReference type="Ensembl" id="ENSEBUT00000019508.1">
    <property type="protein sequence ID" value="ENSEBUP00000018932.1"/>
    <property type="gene ID" value="ENSEBUG00000011799.1"/>
</dbReference>
<dbReference type="SUPFAM" id="SSF53383">
    <property type="entry name" value="PLP-dependent transferases"/>
    <property type="match status" value="1"/>
</dbReference>
<comment type="catalytic activity">
    <reaction evidence="11">
        <text>O-phospho-L-serine + 2-oxoglutarate = 3-phosphooxypyruvate + L-glutamate</text>
        <dbReference type="Rhea" id="RHEA:14329"/>
        <dbReference type="ChEBI" id="CHEBI:16810"/>
        <dbReference type="ChEBI" id="CHEBI:18110"/>
        <dbReference type="ChEBI" id="CHEBI:29985"/>
        <dbReference type="ChEBI" id="CHEBI:57524"/>
        <dbReference type="EC" id="2.6.1.52"/>
    </reaction>
</comment>
<dbReference type="InterPro" id="IPR015421">
    <property type="entry name" value="PyrdxlP-dep_Trfase_major"/>
</dbReference>
<comment type="catalytic activity">
    <reaction evidence="10">
        <text>4-(phosphooxy)-L-threonine + 2-oxoglutarate = (R)-3-hydroxy-2-oxo-4-phosphooxybutanoate + L-glutamate</text>
        <dbReference type="Rhea" id="RHEA:16573"/>
        <dbReference type="ChEBI" id="CHEBI:16810"/>
        <dbReference type="ChEBI" id="CHEBI:29985"/>
        <dbReference type="ChEBI" id="CHEBI:58452"/>
        <dbReference type="ChEBI" id="CHEBI:58538"/>
        <dbReference type="EC" id="2.6.1.52"/>
    </reaction>
</comment>
<evidence type="ECO:0000256" key="8">
    <source>
        <dbReference type="ARBA" id="ARBA00022898"/>
    </source>
</evidence>
<evidence type="ECO:0000313" key="14">
    <source>
        <dbReference type="Ensembl" id="ENSEBUP00000018932.1"/>
    </source>
</evidence>
<dbReference type="InterPro" id="IPR020578">
    <property type="entry name" value="Aminotrans_V_PyrdxlP_BS"/>
</dbReference>
<dbReference type="GO" id="GO:0004648">
    <property type="term" value="F:O-phospho-L-serine:2-oxoglutarate aminotransferase activity"/>
    <property type="evidence" value="ECO:0007669"/>
    <property type="project" value="UniProtKB-EC"/>
</dbReference>
<dbReference type="HAMAP" id="MF_00160">
    <property type="entry name" value="SerC_aminotrans_5"/>
    <property type="match status" value="1"/>
</dbReference>
<dbReference type="PIRSF" id="PIRSF000525">
    <property type="entry name" value="SerC"/>
    <property type="match status" value="1"/>
</dbReference>
<evidence type="ECO:0000256" key="5">
    <source>
        <dbReference type="ARBA" id="ARBA00022576"/>
    </source>
</evidence>
<dbReference type="InterPro" id="IPR022278">
    <property type="entry name" value="Pser_aminoTfrase"/>
</dbReference>
<accession>A0A8C4QS31</accession>
<proteinExistence type="inferred from homology"/>
<evidence type="ECO:0000256" key="7">
    <source>
        <dbReference type="ARBA" id="ARBA00022679"/>
    </source>
</evidence>
<comment type="cofactor">
    <cofactor evidence="1 12">
        <name>pyridoxal 5'-phosphate</name>
        <dbReference type="ChEBI" id="CHEBI:597326"/>
    </cofactor>
</comment>
<sequence>MSACEAAKITRSSQSVSLFNAGPAKLPRPVLLKLQKELLDYNGLGYSIMELSHRSAAYARLNADTEQMLRESMSIPCSHAILFMHGGGTGQFSAIPLNFMETKGRTTAEHGVETRTADYVVTGLWSSKAAQEAKKFGHINMVCPVPEKFTYVPEPATWAPSIDASYLYYCANETIHGVEFPEVPTPPTPHAPLVADISSNFLSRPMDVSKLGLAFAGAQKNAGCAGLTIVIVQRELLGRCDPRCPVVLDYGIVEKHSSVYNTPPVWSLFVFNQVLKWIQETGGLPAMEAMNKAKSKRIFDAIDQSGGFYSSAVEDKWRSRMNIPFRVGGPNGSQELETAFLTGAEARGMVGLKGHRSMGGIRASLYNAVTEDEVFLLSSYMEEFMSANR</sequence>
<keyword evidence="5" id="KW-0032">Aminotransferase</keyword>
<evidence type="ECO:0000256" key="11">
    <source>
        <dbReference type="ARBA" id="ARBA00049007"/>
    </source>
</evidence>
<comment type="similarity">
    <text evidence="3">Belongs to the class-V pyridoxal-phosphate-dependent aminotransferase family. SerC subfamily.</text>
</comment>
<evidence type="ECO:0000256" key="2">
    <source>
        <dbReference type="ARBA" id="ARBA00005099"/>
    </source>
</evidence>
<dbReference type="FunFam" id="3.90.1150.10:FF:000006">
    <property type="entry name" value="Phosphoserine aminotransferase"/>
    <property type="match status" value="1"/>
</dbReference>
<feature type="domain" description="Aminotransferase class V" evidence="13">
    <location>
        <begin position="18"/>
        <end position="374"/>
    </location>
</feature>
<dbReference type="PANTHER" id="PTHR43247:SF1">
    <property type="entry name" value="PHOSPHOSERINE AMINOTRANSFERASE"/>
    <property type="match status" value="1"/>
</dbReference>
<dbReference type="Gene3D" id="3.90.1150.10">
    <property type="entry name" value="Aspartate Aminotransferase, domain 1"/>
    <property type="match status" value="1"/>
</dbReference>
<dbReference type="InterPro" id="IPR015424">
    <property type="entry name" value="PyrdxlP-dep_Trfase"/>
</dbReference>
<organism evidence="14 15">
    <name type="scientific">Eptatretus burgeri</name>
    <name type="common">Inshore hagfish</name>
    <dbReference type="NCBI Taxonomy" id="7764"/>
    <lineage>
        <taxon>Eukaryota</taxon>
        <taxon>Metazoa</taxon>
        <taxon>Chordata</taxon>
        <taxon>Craniata</taxon>
        <taxon>Vertebrata</taxon>
        <taxon>Cyclostomata</taxon>
        <taxon>Myxini</taxon>
        <taxon>Myxiniformes</taxon>
        <taxon>Myxinidae</taxon>
        <taxon>Eptatretinae</taxon>
        <taxon>Eptatretus</taxon>
    </lineage>
</organism>
<dbReference type="PROSITE" id="PS00595">
    <property type="entry name" value="AA_TRANSFER_CLASS_5"/>
    <property type="match status" value="1"/>
</dbReference>
<dbReference type="GO" id="GO:0006564">
    <property type="term" value="P:L-serine biosynthetic process"/>
    <property type="evidence" value="ECO:0007669"/>
    <property type="project" value="UniProtKB-KW"/>
</dbReference>
<comment type="pathway">
    <text evidence="2">Amino-acid biosynthesis; L-serine biosynthesis; L-serine from 3-phospho-D-glycerate: step 2/3.</text>
</comment>
<dbReference type="NCBIfam" id="NF003764">
    <property type="entry name" value="PRK05355.1"/>
    <property type="match status" value="1"/>
</dbReference>
<evidence type="ECO:0000256" key="1">
    <source>
        <dbReference type="ARBA" id="ARBA00001933"/>
    </source>
</evidence>
<evidence type="ECO:0000256" key="6">
    <source>
        <dbReference type="ARBA" id="ARBA00022605"/>
    </source>
</evidence>
<dbReference type="GO" id="GO:0005737">
    <property type="term" value="C:cytoplasm"/>
    <property type="evidence" value="ECO:0007669"/>
    <property type="project" value="TreeGrafter"/>
</dbReference>
<keyword evidence="15" id="KW-1185">Reference proteome</keyword>
<dbReference type="InterPro" id="IPR000192">
    <property type="entry name" value="Aminotrans_V_dom"/>
</dbReference>
<name>A0A8C4QS31_EPTBU</name>
<dbReference type="GO" id="GO:0030170">
    <property type="term" value="F:pyridoxal phosphate binding"/>
    <property type="evidence" value="ECO:0007669"/>
    <property type="project" value="TreeGrafter"/>
</dbReference>
<dbReference type="FunFam" id="3.40.640.10:FF:000010">
    <property type="entry name" value="Phosphoserine aminotransferase"/>
    <property type="match status" value="1"/>
</dbReference>
<keyword evidence="7" id="KW-0808">Transferase</keyword>
<dbReference type="OMA" id="AFVYFCD"/>
<dbReference type="Pfam" id="PF00266">
    <property type="entry name" value="Aminotran_5"/>
    <property type="match status" value="1"/>
</dbReference>
<dbReference type="UniPathway" id="UPA00244">
    <property type="reaction ID" value="UER00311"/>
</dbReference>
<dbReference type="PANTHER" id="PTHR43247">
    <property type="entry name" value="PHOSPHOSERINE AMINOTRANSFERASE"/>
    <property type="match status" value="1"/>
</dbReference>
<dbReference type="UniPathway" id="UPA00135">
    <property type="reaction ID" value="UER00197"/>
</dbReference>
<keyword evidence="8" id="KW-0663">Pyridoxal phosphate</keyword>
<dbReference type="Proteomes" id="UP000694388">
    <property type="component" value="Unplaced"/>
</dbReference>
<evidence type="ECO:0000256" key="10">
    <source>
        <dbReference type="ARBA" id="ARBA00047630"/>
    </source>
</evidence>
<reference evidence="14" key="1">
    <citation type="submission" date="2025-08" db="UniProtKB">
        <authorList>
            <consortium name="Ensembl"/>
        </authorList>
    </citation>
    <scope>IDENTIFICATION</scope>
</reference>
<dbReference type="GeneTree" id="ENSGT00940000153241"/>
<dbReference type="EC" id="2.6.1.52" evidence="4"/>
<keyword evidence="9" id="KW-0718">Serine biosynthesis</keyword>
<evidence type="ECO:0000259" key="13">
    <source>
        <dbReference type="Pfam" id="PF00266"/>
    </source>
</evidence>
<evidence type="ECO:0000313" key="15">
    <source>
        <dbReference type="Proteomes" id="UP000694388"/>
    </source>
</evidence>
<dbReference type="InterPro" id="IPR015422">
    <property type="entry name" value="PyrdxlP-dep_Trfase_small"/>
</dbReference>
<keyword evidence="6" id="KW-0028">Amino-acid biosynthesis</keyword>
<evidence type="ECO:0000256" key="4">
    <source>
        <dbReference type="ARBA" id="ARBA00013030"/>
    </source>
</evidence>
<reference evidence="14" key="2">
    <citation type="submission" date="2025-09" db="UniProtKB">
        <authorList>
            <consortium name="Ensembl"/>
        </authorList>
    </citation>
    <scope>IDENTIFICATION</scope>
</reference>
<evidence type="ECO:0000256" key="3">
    <source>
        <dbReference type="ARBA" id="ARBA00006904"/>
    </source>
</evidence>
<evidence type="ECO:0000256" key="12">
    <source>
        <dbReference type="RuleBase" id="RU004504"/>
    </source>
</evidence>
<protein>
    <recommendedName>
        <fullName evidence="4">phosphoserine transaminase</fullName>
        <ecNumber evidence="4">2.6.1.52</ecNumber>
    </recommendedName>
</protein>